<feature type="signal peptide" evidence="1">
    <location>
        <begin position="1"/>
        <end position="18"/>
    </location>
</feature>
<evidence type="ECO:0000313" key="3">
    <source>
        <dbReference type="Proteomes" id="UP000248311"/>
    </source>
</evidence>
<protein>
    <submittedName>
        <fullName evidence="2">Uncharacterized protein</fullName>
    </submittedName>
</protein>
<dbReference type="EMBL" id="QJTE01000008">
    <property type="protein sequence ID" value="PYE81168.1"/>
    <property type="molecule type" value="Genomic_DNA"/>
</dbReference>
<dbReference type="AlphaFoldDB" id="A0A318T3P6"/>
<sequence length="107" mass="11504">MRRVLTVFLMVAPLSVSARPVPMVCVDSRGEQSDVVVDVEKNVFSIDGLPGELAAHGESQALGTLVEPDGVMWAILVDGLSDRWVTATAMNSDPLAGMLKCFPAFDW</sequence>
<dbReference type="RefSeq" id="WP_110815563.1">
    <property type="nucleotide sequence ID" value="NZ_QJTE01000008.1"/>
</dbReference>
<reference evidence="2 3" key="1">
    <citation type="submission" date="2018-06" db="EMBL/GenBank/DDBJ databases">
        <title>Genomic Encyclopedia of Type Strains, Phase III (KMG-III): the genomes of soil and plant-associated and newly described type strains.</title>
        <authorList>
            <person name="Whitman W."/>
        </authorList>
    </citation>
    <scope>NUCLEOTIDE SEQUENCE [LARGE SCALE GENOMIC DNA]</scope>
    <source>
        <strain evidence="2 3">CECT 9025</strain>
    </source>
</reference>
<name>A0A318T3P6_9RHOB</name>
<gene>
    <name evidence="2" type="ORF">DFP88_10811</name>
</gene>
<comment type="caution">
    <text evidence="2">The sequence shown here is derived from an EMBL/GenBank/DDBJ whole genome shotgun (WGS) entry which is preliminary data.</text>
</comment>
<evidence type="ECO:0000256" key="1">
    <source>
        <dbReference type="SAM" id="SignalP"/>
    </source>
</evidence>
<dbReference type="Proteomes" id="UP000248311">
    <property type="component" value="Unassembled WGS sequence"/>
</dbReference>
<proteinExistence type="predicted"/>
<feature type="chain" id="PRO_5016459138" evidence="1">
    <location>
        <begin position="19"/>
        <end position="107"/>
    </location>
</feature>
<evidence type="ECO:0000313" key="2">
    <source>
        <dbReference type="EMBL" id="PYE81168.1"/>
    </source>
</evidence>
<keyword evidence="1" id="KW-0732">Signal</keyword>
<accession>A0A318T3P6</accession>
<organism evidence="2 3">
    <name type="scientific">Pseudoroseicyclus aestuarii</name>
    <dbReference type="NCBI Taxonomy" id="1795041"/>
    <lineage>
        <taxon>Bacteria</taxon>
        <taxon>Pseudomonadati</taxon>
        <taxon>Pseudomonadota</taxon>
        <taxon>Alphaproteobacteria</taxon>
        <taxon>Rhodobacterales</taxon>
        <taxon>Paracoccaceae</taxon>
        <taxon>Pseudoroseicyclus</taxon>
    </lineage>
</organism>
<keyword evidence="3" id="KW-1185">Reference proteome</keyword>